<dbReference type="EMBL" id="CAJPDR010000766">
    <property type="protein sequence ID" value="CAF9942511.1"/>
    <property type="molecule type" value="Genomic_DNA"/>
</dbReference>
<dbReference type="GO" id="GO:0003712">
    <property type="term" value="F:transcription coregulator activity"/>
    <property type="evidence" value="ECO:0007669"/>
    <property type="project" value="TreeGrafter"/>
</dbReference>
<feature type="region of interest" description="Disordered" evidence="9">
    <location>
        <begin position="41"/>
        <end position="64"/>
    </location>
</feature>
<protein>
    <submittedName>
        <fullName evidence="10">Uncharacterized protein</fullName>
    </submittedName>
</protein>
<keyword evidence="8" id="KW-0539">Nucleus</keyword>
<comment type="similarity">
    <text evidence="3">Belongs to the WHI5/NRM1 family.</text>
</comment>
<evidence type="ECO:0000256" key="4">
    <source>
        <dbReference type="ARBA" id="ARBA00022490"/>
    </source>
</evidence>
<evidence type="ECO:0000256" key="2">
    <source>
        <dbReference type="ARBA" id="ARBA00004496"/>
    </source>
</evidence>
<dbReference type="AlphaFoldDB" id="A0A8H3PIZ1"/>
<dbReference type="InterPro" id="IPR013734">
    <property type="entry name" value="TF_Nrm1/Whi5"/>
</dbReference>
<keyword evidence="6" id="KW-0805">Transcription regulation</keyword>
<feature type="compositionally biased region" description="Polar residues" evidence="9">
    <location>
        <begin position="468"/>
        <end position="477"/>
    </location>
</feature>
<dbReference type="Pfam" id="PF08528">
    <property type="entry name" value="Whi5"/>
    <property type="match status" value="1"/>
</dbReference>
<dbReference type="Proteomes" id="UP000664203">
    <property type="component" value="Unassembled WGS sequence"/>
</dbReference>
<feature type="region of interest" description="Disordered" evidence="9">
    <location>
        <begin position="297"/>
        <end position="316"/>
    </location>
</feature>
<evidence type="ECO:0000256" key="5">
    <source>
        <dbReference type="ARBA" id="ARBA00022491"/>
    </source>
</evidence>
<evidence type="ECO:0000256" key="8">
    <source>
        <dbReference type="ARBA" id="ARBA00023242"/>
    </source>
</evidence>
<feature type="region of interest" description="Disordered" evidence="9">
    <location>
        <begin position="322"/>
        <end position="477"/>
    </location>
</feature>
<organism evidence="10 11">
    <name type="scientific">Alectoria fallacina</name>
    <dbReference type="NCBI Taxonomy" id="1903189"/>
    <lineage>
        <taxon>Eukaryota</taxon>
        <taxon>Fungi</taxon>
        <taxon>Dikarya</taxon>
        <taxon>Ascomycota</taxon>
        <taxon>Pezizomycotina</taxon>
        <taxon>Lecanoromycetes</taxon>
        <taxon>OSLEUM clade</taxon>
        <taxon>Lecanoromycetidae</taxon>
        <taxon>Lecanorales</taxon>
        <taxon>Lecanorineae</taxon>
        <taxon>Parmeliaceae</taxon>
        <taxon>Alectoria</taxon>
    </lineage>
</organism>
<feature type="region of interest" description="Disordered" evidence="9">
    <location>
        <begin position="135"/>
        <end position="169"/>
    </location>
</feature>
<evidence type="ECO:0000256" key="9">
    <source>
        <dbReference type="SAM" id="MobiDB-lite"/>
    </source>
</evidence>
<keyword evidence="11" id="KW-1185">Reference proteome</keyword>
<feature type="compositionally biased region" description="Polar residues" evidence="9">
    <location>
        <begin position="401"/>
        <end position="411"/>
    </location>
</feature>
<evidence type="ECO:0000256" key="7">
    <source>
        <dbReference type="ARBA" id="ARBA00023163"/>
    </source>
</evidence>
<feature type="compositionally biased region" description="Low complexity" evidence="9">
    <location>
        <begin position="47"/>
        <end position="63"/>
    </location>
</feature>
<name>A0A8H3PIZ1_9LECA</name>
<sequence length="477" mass="52502">MAHSSYKGWQTRYLISDKATYVHAGQAAQASHTKRTNLEANARFAPNSQASSLNNSLSSQLSQVRPSKVGDLGLIRSHGAMTLSTPFSDESSQEVTDRPYLVKPDTSTINQNQLINGPAVEDALDQDYTSAPKRMANGEVKSSESRLPTSPVELSQYGHSRNSSRTSRVSQIGELSNHFRIRLSYAMVKVQNGWQSHNISELESMTSNQDPPVSTASDPHQLYDRHLRTNFPADTSTFMQLSKRATAAPDYALLSPRNSADSCERISEHRRPGKFDPNCPIKIGAAYESFWRDHEASGTSRPVEAPAEGPSLAPPADIVARASRRSDATKKQPPTLRTKNLGTYSAPITPPTKRQSKIRTPSQQAEVEKDAVETLLFMSSPGNSGYPPLGAFSRTPPRNHFANQADQTDSLGFSRPNEARGGEVSGLSYSQHLRSPFRKRPLSNTEMEKILDEMPDTSSSDDGEWQHQRPTPQILGT</sequence>
<accession>A0A8H3PIZ1</accession>
<proteinExistence type="inferred from homology"/>
<keyword evidence="7" id="KW-0804">Transcription</keyword>
<feature type="compositionally biased region" description="Polar residues" evidence="9">
    <location>
        <begin position="157"/>
        <end position="169"/>
    </location>
</feature>
<dbReference type="PANTHER" id="PTHR28246:SF1">
    <property type="entry name" value="G1-SPECIFIC TRANSCRIPTIONAL REPRESSOR WHI5-RELATED"/>
    <property type="match status" value="1"/>
</dbReference>
<keyword evidence="5" id="KW-0678">Repressor</keyword>
<gene>
    <name evidence="10" type="ORF">ALECFALPRED_009782</name>
</gene>
<dbReference type="GO" id="GO:0000082">
    <property type="term" value="P:G1/S transition of mitotic cell cycle"/>
    <property type="evidence" value="ECO:0007669"/>
    <property type="project" value="InterPro"/>
</dbReference>
<evidence type="ECO:0000313" key="10">
    <source>
        <dbReference type="EMBL" id="CAF9942511.1"/>
    </source>
</evidence>
<reference evidence="10" key="1">
    <citation type="submission" date="2021-03" db="EMBL/GenBank/DDBJ databases">
        <authorList>
            <person name="Tagirdzhanova G."/>
        </authorList>
    </citation>
    <scope>NUCLEOTIDE SEQUENCE</scope>
</reference>
<evidence type="ECO:0000313" key="11">
    <source>
        <dbReference type="Proteomes" id="UP000664203"/>
    </source>
</evidence>
<dbReference type="GO" id="GO:0005737">
    <property type="term" value="C:cytoplasm"/>
    <property type="evidence" value="ECO:0007669"/>
    <property type="project" value="UniProtKB-SubCell"/>
</dbReference>
<dbReference type="GO" id="GO:0033309">
    <property type="term" value="C:SBF transcription complex"/>
    <property type="evidence" value="ECO:0007669"/>
    <property type="project" value="TreeGrafter"/>
</dbReference>
<dbReference type="InterPro" id="IPR039198">
    <property type="entry name" value="Srl3/Whi5"/>
</dbReference>
<keyword evidence="4" id="KW-0963">Cytoplasm</keyword>
<comment type="caution">
    <text evidence="10">The sequence shown here is derived from an EMBL/GenBank/DDBJ whole genome shotgun (WGS) entry which is preliminary data.</text>
</comment>
<evidence type="ECO:0000256" key="3">
    <source>
        <dbReference type="ARBA" id="ARBA00006922"/>
    </source>
</evidence>
<comment type="subcellular location">
    <subcellularLocation>
        <location evidence="2">Cytoplasm</location>
    </subcellularLocation>
    <subcellularLocation>
        <location evidence="1">Nucleus</location>
    </subcellularLocation>
</comment>
<dbReference type="OrthoDB" id="2359117at2759"/>
<evidence type="ECO:0000256" key="6">
    <source>
        <dbReference type="ARBA" id="ARBA00023015"/>
    </source>
</evidence>
<feature type="compositionally biased region" description="Acidic residues" evidence="9">
    <location>
        <begin position="453"/>
        <end position="463"/>
    </location>
</feature>
<evidence type="ECO:0000256" key="1">
    <source>
        <dbReference type="ARBA" id="ARBA00004123"/>
    </source>
</evidence>
<dbReference type="PANTHER" id="PTHR28246">
    <property type="entry name" value="G1-SPECIFIC TRANSCRIPTIONAL REPRESSOR WHI5-RELATED"/>
    <property type="match status" value="1"/>
</dbReference>